<evidence type="ECO:0000256" key="3">
    <source>
        <dbReference type="ARBA" id="ARBA00022490"/>
    </source>
</evidence>
<evidence type="ECO:0000256" key="5">
    <source>
        <dbReference type="ARBA" id="ARBA00023242"/>
    </source>
</evidence>
<dbReference type="Proteomes" id="UP001465755">
    <property type="component" value="Unassembled WGS sequence"/>
</dbReference>
<reference evidence="7 8" key="1">
    <citation type="journal article" date="2024" name="Nat. Commun.">
        <title>Phylogenomics reveals the evolutionary origins of lichenization in chlorophyte algae.</title>
        <authorList>
            <person name="Puginier C."/>
            <person name="Libourel C."/>
            <person name="Otte J."/>
            <person name="Skaloud P."/>
            <person name="Haon M."/>
            <person name="Grisel S."/>
            <person name="Petersen M."/>
            <person name="Berrin J.G."/>
            <person name="Delaux P.M."/>
            <person name="Dal Grande F."/>
            <person name="Keller J."/>
        </authorList>
    </citation>
    <scope>NUCLEOTIDE SEQUENCE [LARGE SCALE GENOMIC DNA]</scope>
    <source>
        <strain evidence="7 8">SAG 2036</strain>
    </source>
</reference>
<dbReference type="GO" id="GO:0000338">
    <property type="term" value="P:protein deneddylation"/>
    <property type="evidence" value="ECO:0007669"/>
    <property type="project" value="InterPro"/>
</dbReference>
<dbReference type="GO" id="GO:0005737">
    <property type="term" value="C:cytoplasm"/>
    <property type="evidence" value="ECO:0007669"/>
    <property type="project" value="UniProtKB-SubCell"/>
</dbReference>
<keyword evidence="4" id="KW-0736">Signalosome</keyword>
<organism evidence="7 8">
    <name type="scientific">Symbiochloris irregularis</name>
    <dbReference type="NCBI Taxonomy" id="706552"/>
    <lineage>
        <taxon>Eukaryota</taxon>
        <taxon>Viridiplantae</taxon>
        <taxon>Chlorophyta</taxon>
        <taxon>core chlorophytes</taxon>
        <taxon>Trebouxiophyceae</taxon>
        <taxon>Trebouxiales</taxon>
        <taxon>Trebouxiaceae</taxon>
        <taxon>Symbiochloris</taxon>
    </lineage>
</organism>
<dbReference type="InterPro" id="IPR033205">
    <property type="entry name" value="COP9_CSN8"/>
</dbReference>
<dbReference type="InterPro" id="IPR033464">
    <property type="entry name" value="CSN8_PSD8_EIF3K"/>
</dbReference>
<gene>
    <name evidence="7" type="ORF">WJX73_009238</name>
</gene>
<dbReference type="AlphaFoldDB" id="A0AAW1PAP3"/>
<evidence type="ECO:0000313" key="7">
    <source>
        <dbReference type="EMBL" id="KAK9806541.1"/>
    </source>
</evidence>
<evidence type="ECO:0000256" key="1">
    <source>
        <dbReference type="ARBA" id="ARBA00004123"/>
    </source>
</evidence>
<evidence type="ECO:0000256" key="4">
    <source>
        <dbReference type="ARBA" id="ARBA00022790"/>
    </source>
</evidence>
<proteinExistence type="predicted"/>
<evidence type="ECO:0000256" key="2">
    <source>
        <dbReference type="ARBA" id="ARBA00004496"/>
    </source>
</evidence>
<sequence length="195" mass="22232">MEAENPHARAFQEAVASGRFDEIAGICDDYELILAESAAPNFQMLGHIYNLNLEDARFLWKRLPRAQQQGQDMAALFQLLQMMWQKDYQDVWLLLAQHPWSSELHPMIQSLSVKLRQLALKLLARAYSTVSVPTASALTGWSAVEATQVLTHEGWVLDQATQMFKLQHKPAKPDTRTSLTDLSRLTEYIVHLETK</sequence>
<evidence type="ECO:0000313" key="8">
    <source>
        <dbReference type="Proteomes" id="UP001465755"/>
    </source>
</evidence>
<keyword evidence="8" id="KW-1185">Reference proteome</keyword>
<dbReference type="PANTHER" id="PTHR13339:SF0">
    <property type="entry name" value="COP9 SIGNALOSOME COMPLEX SUBUNIT 8"/>
    <property type="match status" value="1"/>
</dbReference>
<protein>
    <recommendedName>
        <fullName evidence="6">CSN8/PSMD8/EIF3K domain-containing protein</fullName>
    </recommendedName>
</protein>
<accession>A0AAW1PAP3</accession>
<dbReference type="Gene3D" id="1.25.40.990">
    <property type="match status" value="1"/>
</dbReference>
<evidence type="ECO:0000259" key="6">
    <source>
        <dbReference type="Pfam" id="PF10075"/>
    </source>
</evidence>
<dbReference type="PANTHER" id="PTHR13339">
    <property type="entry name" value="COP9 SIGNALOSOME COMPLEX SUBUNIT 8"/>
    <property type="match status" value="1"/>
</dbReference>
<name>A0AAW1PAP3_9CHLO</name>
<feature type="domain" description="CSN8/PSMD8/EIF3K" evidence="6">
    <location>
        <begin position="45"/>
        <end position="174"/>
    </location>
</feature>
<dbReference type="EMBL" id="JALJOQ010000037">
    <property type="protein sequence ID" value="KAK9806541.1"/>
    <property type="molecule type" value="Genomic_DNA"/>
</dbReference>
<dbReference type="GO" id="GO:0008180">
    <property type="term" value="C:COP9 signalosome"/>
    <property type="evidence" value="ECO:0007669"/>
    <property type="project" value="UniProtKB-KW"/>
</dbReference>
<comment type="subcellular location">
    <subcellularLocation>
        <location evidence="2">Cytoplasm</location>
    </subcellularLocation>
    <subcellularLocation>
        <location evidence="1">Nucleus</location>
    </subcellularLocation>
</comment>
<dbReference type="Pfam" id="PF10075">
    <property type="entry name" value="CSN8_PSD8_EIF3K"/>
    <property type="match status" value="1"/>
</dbReference>
<keyword evidence="5" id="KW-0539">Nucleus</keyword>
<comment type="caution">
    <text evidence="7">The sequence shown here is derived from an EMBL/GenBank/DDBJ whole genome shotgun (WGS) entry which is preliminary data.</text>
</comment>
<keyword evidence="3" id="KW-0963">Cytoplasm</keyword>
<dbReference type="GO" id="GO:0010387">
    <property type="term" value="P:COP9 signalosome assembly"/>
    <property type="evidence" value="ECO:0007669"/>
    <property type="project" value="InterPro"/>
</dbReference>